<dbReference type="GO" id="GO:0005615">
    <property type="term" value="C:extracellular space"/>
    <property type="evidence" value="ECO:0007669"/>
    <property type="project" value="InterPro"/>
</dbReference>
<dbReference type="SUPFAM" id="SSF51120">
    <property type="entry name" value="beta-Roll"/>
    <property type="match status" value="3"/>
</dbReference>
<protein>
    <recommendedName>
        <fullName evidence="7">Peptidase M10 serralysin C-terminal domain-containing protein</fullName>
    </recommendedName>
</protein>
<dbReference type="InterPro" id="IPR001343">
    <property type="entry name" value="Hemolysn_Ca-bd"/>
</dbReference>
<comment type="cofactor">
    <cofactor evidence="1">
        <name>Ca(2+)</name>
        <dbReference type="ChEBI" id="CHEBI:29108"/>
    </cofactor>
</comment>
<dbReference type="SUPFAM" id="SSF55486">
    <property type="entry name" value="Metalloproteases ('zincins'), catalytic domain"/>
    <property type="match status" value="1"/>
</dbReference>
<evidence type="ECO:0000256" key="2">
    <source>
        <dbReference type="ARBA" id="ARBA00004613"/>
    </source>
</evidence>
<dbReference type="Pfam" id="PF08548">
    <property type="entry name" value="Peptidase_M10_C"/>
    <property type="match status" value="1"/>
</dbReference>
<dbReference type="PROSITE" id="PS00330">
    <property type="entry name" value="HEMOLYSIN_CALCIUM"/>
    <property type="match status" value="2"/>
</dbReference>
<dbReference type="Gene3D" id="3.40.390.10">
    <property type="entry name" value="Collagenase (Catalytic Domain)"/>
    <property type="match status" value="1"/>
</dbReference>
<feature type="region of interest" description="Disordered" evidence="6">
    <location>
        <begin position="81"/>
        <end position="113"/>
    </location>
</feature>
<dbReference type="AlphaFoldDB" id="A0A2A5WBG6"/>
<dbReference type="PANTHER" id="PTHR38340:SF1">
    <property type="entry name" value="S-LAYER PROTEIN"/>
    <property type="match status" value="1"/>
</dbReference>
<evidence type="ECO:0000256" key="6">
    <source>
        <dbReference type="SAM" id="MobiDB-lite"/>
    </source>
</evidence>
<dbReference type="GO" id="GO:0005509">
    <property type="term" value="F:calcium ion binding"/>
    <property type="evidence" value="ECO:0007669"/>
    <property type="project" value="InterPro"/>
</dbReference>
<name>A0A2A5WBG6_9GAMM</name>
<dbReference type="Pfam" id="PF00353">
    <property type="entry name" value="HemolysinCabind"/>
    <property type="match status" value="5"/>
</dbReference>
<evidence type="ECO:0000256" key="5">
    <source>
        <dbReference type="ARBA" id="ARBA00022837"/>
    </source>
</evidence>
<dbReference type="InterPro" id="IPR018511">
    <property type="entry name" value="Hemolysin-typ_Ca-bd_CS"/>
</dbReference>
<dbReference type="InterPro" id="IPR024079">
    <property type="entry name" value="MetalloPept_cat_dom_sf"/>
</dbReference>
<dbReference type="GO" id="GO:0008237">
    <property type="term" value="F:metallopeptidase activity"/>
    <property type="evidence" value="ECO:0007669"/>
    <property type="project" value="InterPro"/>
</dbReference>
<evidence type="ECO:0000313" key="9">
    <source>
        <dbReference type="Proteomes" id="UP000219329"/>
    </source>
</evidence>
<keyword evidence="4" id="KW-0677">Repeat</keyword>
<comment type="caution">
    <text evidence="8">The sequence shown here is derived from an EMBL/GenBank/DDBJ whole genome shotgun (WGS) entry which is preliminary data.</text>
</comment>
<keyword evidence="5" id="KW-0106">Calcium</keyword>
<evidence type="ECO:0000256" key="1">
    <source>
        <dbReference type="ARBA" id="ARBA00001913"/>
    </source>
</evidence>
<feature type="domain" description="Peptidase M10 serralysin C-terminal" evidence="7">
    <location>
        <begin position="373"/>
        <end position="527"/>
    </location>
</feature>
<evidence type="ECO:0000256" key="4">
    <source>
        <dbReference type="ARBA" id="ARBA00022737"/>
    </source>
</evidence>
<sequence length="660" mass="69563">MANIVAGAGNDNINLYGQTGSNTVDGGDGDDEISGGIGDDTLIGGAGNDFLYGDQGNNILYGGPGNDILKVVGSTGSNELYGGDGDDTLEGGTGNDRLEGGAGVDTLSGSDGDDTLVGGADGDVLKGGNGNDTYIVGAKYKIENESPDAGENDILKISSDYTKAHRDGIETIIYLNDAKPLPYWIDAMLMDEAAYFSTVLGQERKFYYGFPDLLPDYAASYSQNALGWQPFSSEQRALTKEMMTYFATLIDVEFKETTEFDKLNTFAFHNNLMKQSLGAGGYANGPDTGSNGNDVYIDVTDGIKLPKPAADSDDLALFLHETMHGFGLKHPGYGGLPLMTKPELTTGTFTLMDIIGPLDEVKVGILDIAALQYLYGVNKNTRAGDDVYTISEAATNFIWDGYGTDTIDASALSEEATIHLSPGHHDFVGTSANALITAAGQVTVNFSTEIENLIGSAFSDKLYGNELNNDITGGLGGDTIDGGSGIDQAVYTENFTDVSLVKSETVWNITSGADKDTLSNIERLKFNDKHIALDLDGNAGKTVKLLGLLLGKDQATNKTYVGAGIKLLDDGMTYEQLMQAALDVVLGANASSLSVVTMIWENLIGPPTPADNISQYSALIDNGTYTSAGLAIVAADHSLNTTAIDLVGLASTGVEFDLYI</sequence>
<comment type="subcellular location">
    <subcellularLocation>
        <location evidence="2">Secreted</location>
    </subcellularLocation>
</comment>
<dbReference type="InterPro" id="IPR011049">
    <property type="entry name" value="Serralysin-like_metalloprot_C"/>
</dbReference>
<dbReference type="Proteomes" id="UP000219329">
    <property type="component" value="Unassembled WGS sequence"/>
</dbReference>
<dbReference type="PANTHER" id="PTHR38340">
    <property type="entry name" value="S-LAYER PROTEIN"/>
    <property type="match status" value="1"/>
</dbReference>
<dbReference type="PRINTS" id="PR00313">
    <property type="entry name" value="CABNDNGRPT"/>
</dbReference>
<dbReference type="EMBL" id="NTJZ01000007">
    <property type="protein sequence ID" value="PDH33618.1"/>
    <property type="molecule type" value="Genomic_DNA"/>
</dbReference>
<proteinExistence type="predicted"/>
<dbReference type="Gene3D" id="2.150.10.10">
    <property type="entry name" value="Serralysin-like metalloprotease, C-terminal"/>
    <property type="match status" value="2"/>
</dbReference>
<organism evidence="8 9">
    <name type="scientific">OM182 bacterium MED-G28</name>
    <dbReference type="NCBI Taxonomy" id="1986256"/>
    <lineage>
        <taxon>Bacteria</taxon>
        <taxon>Pseudomonadati</taxon>
        <taxon>Pseudomonadota</taxon>
        <taxon>Gammaproteobacteria</taxon>
        <taxon>OMG group</taxon>
        <taxon>OM182 clade</taxon>
    </lineage>
</organism>
<dbReference type="InterPro" id="IPR050557">
    <property type="entry name" value="RTX_toxin/Mannuronan_C5-epim"/>
</dbReference>
<evidence type="ECO:0000313" key="8">
    <source>
        <dbReference type="EMBL" id="PDH33618.1"/>
    </source>
</evidence>
<dbReference type="InterPro" id="IPR013858">
    <property type="entry name" value="Peptidase_M10B_C"/>
</dbReference>
<evidence type="ECO:0000259" key="7">
    <source>
        <dbReference type="Pfam" id="PF08548"/>
    </source>
</evidence>
<gene>
    <name evidence="8" type="ORF">CNF02_07775</name>
</gene>
<keyword evidence="3" id="KW-0964">Secreted</keyword>
<evidence type="ECO:0000256" key="3">
    <source>
        <dbReference type="ARBA" id="ARBA00022525"/>
    </source>
</evidence>
<accession>A0A2A5WBG6</accession>
<reference evidence="8 9" key="1">
    <citation type="submission" date="2017-08" db="EMBL/GenBank/DDBJ databases">
        <title>Fine stratification of microbial communities through a metagenomic profile of the photic zone.</title>
        <authorList>
            <person name="Haro-Moreno J.M."/>
            <person name="Lopez-Perez M."/>
            <person name="De La Torre J."/>
            <person name="Picazo A."/>
            <person name="Camacho A."/>
            <person name="Rodriguez-Valera F."/>
        </authorList>
    </citation>
    <scope>NUCLEOTIDE SEQUENCE [LARGE SCALE GENOMIC DNA]</scope>
    <source>
        <strain evidence="8">MED-G28</strain>
    </source>
</reference>